<dbReference type="Proteomes" id="UP000715095">
    <property type="component" value="Unassembled WGS sequence"/>
</dbReference>
<reference evidence="2 3" key="1">
    <citation type="journal article" date="2021" name="Sci. Rep.">
        <title>The distribution of antibiotic resistance genes in chicken gut microbiota commensals.</title>
        <authorList>
            <person name="Juricova H."/>
            <person name="Matiasovicova J."/>
            <person name="Kubasova T."/>
            <person name="Cejkova D."/>
            <person name="Rychlik I."/>
        </authorList>
    </citation>
    <scope>NUCLEOTIDE SEQUENCE [LARGE SCALE GENOMIC DNA]</scope>
    <source>
        <strain evidence="2 3">An829</strain>
    </source>
</reference>
<organism evidence="2 3">
    <name type="scientific">Sutterella massiliensis</name>
    <dbReference type="NCBI Taxonomy" id="1816689"/>
    <lineage>
        <taxon>Bacteria</taxon>
        <taxon>Pseudomonadati</taxon>
        <taxon>Pseudomonadota</taxon>
        <taxon>Betaproteobacteria</taxon>
        <taxon>Burkholderiales</taxon>
        <taxon>Sutterellaceae</taxon>
        <taxon>Sutterella</taxon>
    </lineage>
</organism>
<dbReference type="Pfam" id="PF00148">
    <property type="entry name" value="Oxidored_nitro"/>
    <property type="match status" value="1"/>
</dbReference>
<sequence length="477" mass="52071">MSVQSVLRPLHPSIRRTDADAAYNPALPLTTVTMGEAAWPKPFSLGIEYSPPARGPWTIVHVGMLMPEMHEIFVCAQACLRGVVLSAAEMNVQDRFSTITVTEEHFRDGRLEETMIEGATEILKTLPKLPKAVLLYTSCVHHFTGADVEWAMKVLADRFPEVTFIDAYMTPTFRKSEMPPDNKMRMQLYAGLRKLDAPKGGLLLAGALEPFGAESFFSKIAARAGVPFYELAGLERWDDYLAMANARVAVTINPAAKQAGELLEERCGMQHLRLVLSYDEAEIDRENARLAVALGLDPTDADYLSAAEVEKRAAREALAEAARVLGERPVAICQSATTRPLGLARRLLDAGIRVTDIFADGFLPADRADFYALKASHPALAVHPITTPEMRFAPRDAQMRPEREGLVAIGQKAAWFTGAKHMVNLIEGGPLWGHSGVAALATRLVRAAEHEADVAAVIRIKGYGCLGGTCESEAGWI</sequence>
<protein>
    <submittedName>
        <fullName evidence="2">Nitrogenase</fullName>
    </submittedName>
</protein>
<keyword evidence="3" id="KW-1185">Reference proteome</keyword>
<comment type="caution">
    <text evidence="2">The sequence shown here is derived from an EMBL/GenBank/DDBJ whole genome shotgun (WGS) entry which is preliminary data.</text>
</comment>
<dbReference type="EMBL" id="JACJJC010000004">
    <property type="protein sequence ID" value="MBM6703660.1"/>
    <property type="molecule type" value="Genomic_DNA"/>
</dbReference>
<proteinExistence type="predicted"/>
<dbReference type="RefSeq" id="WP_205102130.1">
    <property type="nucleotide sequence ID" value="NZ_JACJJC010000004.1"/>
</dbReference>
<evidence type="ECO:0000313" key="3">
    <source>
        <dbReference type="Proteomes" id="UP000715095"/>
    </source>
</evidence>
<gene>
    <name evidence="2" type="ORF">H6A60_04045</name>
</gene>
<accession>A0ABS2DSG4</accession>
<name>A0ABS2DSG4_9BURK</name>
<dbReference type="SUPFAM" id="SSF53807">
    <property type="entry name" value="Helical backbone' metal receptor"/>
    <property type="match status" value="1"/>
</dbReference>
<evidence type="ECO:0000313" key="2">
    <source>
        <dbReference type="EMBL" id="MBM6703660.1"/>
    </source>
</evidence>
<evidence type="ECO:0000259" key="1">
    <source>
        <dbReference type="Pfam" id="PF00148"/>
    </source>
</evidence>
<feature type="domain" description="Nitrogenase/oxidoreductase component 1" evidence="1">
    <location>
        <begin position="119"/>
        <end position="364"/>
    </location>
</feature>
<dbReference type="InterPro" id="IPR000510">
    <property type="entry name" value="Nase/OxRdtase_comp1"/>
</dbReference>